<name>A0ACC0K2R7_CHOFU</name>
<sequence length="129" mass="14505">MVSDKQLIAYLLFSAAACLAQMAASSEEGGAQEGDLFSLKGYPMPGDIPVLNRKIFRGARVTIMEHPYMASVRRNHAQYLTGALVTQNTIITVAHPLYNHFFFCRGRRGAWQESKGQIFERFDLAVKRH</sequence>
<organism evidence="1 2">
    <name type="scientific">Choristoneura fumiferana</name>
    <name type="common">Spruce budworm moth</name>
    <name type="synonym">Archips fumiferana</name>
    <dbReference type="NCBI Taxonomy" id="7141"/>
    <lineage>
        <taxon>Eukaryota</taxon>
        <taxon>Metazoa</taxon>
        <taxon>Ecdysozoa</taxon>
        <taxon>Arthropoda</taxon>
        <taxon>Hexapoda</taxon>
        <taxon>Insecta</taxon>
        <taxon>Pterygota</taxon>
        <taxon>Neoptera</taxon>
        <taxon>Endopterygota</taxon>
        <taxon>Lepidoptera</taxon>
        <taxon>Glossata</taxon>
        <taxon>Ditrysia</taxon>
        <taxon>Tortricoidea</taxon>
        <taxon>Tortricidae</taxon>
        <taxon>Tortricinae</taxon>
        <taxon>Choristoneura</taxon>
    </lineage>
</organism>
<reference evidence="1 2" key="1">
    <citation type="journal article" date="2022" name="Genome Biol. Evol.">
        <title>The Spruce Budworm Genome: Reconstructing the Evolutionary History of Antifreeze Proteins.</title>
        <authorList>
            <person name="Beliveau C."/>
            <person name="Gagne P."/>
            <person name="Picq S."/>
            <person name="Vernygora O."/>
            <person name="Keeling C.I."/>
            <person name="Pinkney K."/>
            <person name="Doucet D."/>
            <person name="Wen F."/>
            <person name="Johnston J.S."/>
            <person name="Maaroufi H."/>
            <person name="Boyle B."/>
            <person name="Laroche J."/>
            <person name="Dewar K."/>
            <person name="Juretic N."/>
            <person name="Blackburn G."/>
            <person name="Nisole A."/>
            <person name="Brunet B."/>
            <person name="Brandao M."/>
            <person name="Lumley L."/>
            <person name="Duan J."/>
            <person name="Quan G."/>
            <person name="Lucarotti C.J."/>
            <person name="Roe A.D."/>
            <person name="Sperling F.A.H."/>
            <person name="Levesque R.C."/>
            <person name="Cusson M."/>
        </authorList>
    </citation>
    <scope>NUCLEOTIDE SEQUENCE [LARGE SCALE GENOMIC DNA]</scope>
    <source>
        <strain evidence="1">Glfc:IPQL:Cfum</strain>
    </source>
</reference>
<accession>A0ACC0K2R7</accession>
<dbReference type="EMBL" id="CM046131">
    <property type="protein sequence ID" value="KAI8430722.1"/>
    <property type="molecule type" value="Genomic_DNA"/>
</dbReference>
<dbReference type="Proteomes" id="UP001064048">
    <property type="component" value="Chromosome Z"/>
</dbReference>
<proteinExistence type="predicted"/>
<comment type="caution">
    <text evidence="1">The sequence shown here is derived from an EMBL/GenBank/DDBJ whole genome shotgun (WGS) entry which is preliminary data.</text>
</comment>
<keyword evidence="2" id="KW-1185">Reference proteome</keyword>
<protein>
    <submittedName>
        <fullName evidence="1">Uncharacterized protein</fullName>
    </submittedName>
</protein>
<evidence type="ECO:0000313" key="2">
    <source>
        <dbReference type="Proteomes" id="UP001064048"/>
    </source>
</evidence>
<gene>
    <name evidence="1" type="ORF">MSG28_000906</name>
</gene>
<evidence type="ECO:0000313" key="1">
    <source>
        <dbReference type="EMBL" id="KAI8430722.1"/>
    </source>
</evidence>